<dbReference type="PANTHER" id="PTHR36945:SF1">
    <property type="entry name" value="ZINC FINGER PROTEIN C02F5.12-RELATED"/>
    <property type="match status" value="1"/>
</dbReference>
<dbReference type="HOGENOM" id="CLU_093597_0_0_1"/>
<dbReference type="InterPro" id="IPR013087">
    <property type="entry name" value="Znf_C2H2_type"/>
</dbReference>
<dbReference type="Proteomes" id="UP000008068">
    <property type="component" value="Unassembled WGS sequence"/>
</dbReference>
<sequence>MGQHLSTSSPNDDAAKAESKSKDKAEVPMESNESDEDEFMDASDDLPIDTKSSRVKSKSSRVKSKSSRVKSKSSSVKSKSSRVKSKSSRVKSKSSRVKSKSSSVKVYDCQVCGKKVTVNSKYGKSRFIDHALNHSQTKYFKCKEPNCGVELHTKRKIEYHYSASHGIESVRGYSFKSLPFEDKDFQNDINRCFGNQVDIFKTPVITRSEKFSLVKNFKKLKL</sequence>
<dbReference type="InterPro" id="IPR053360">
    <property type="entry name" value="Zinc_finger_domain"/>
</dbReference>
<reference evidence="4" key="1">
    <citation type="submission" date="2011-07" db="EMBL/GenBank/DDBJ databases">
        <authorList>
            <consortium name="Caenorhabditis brenneri Sequencing and Analysis Consortium"/>
            <person name="Wilson R.K."/>
        </authorList>
    </citation>
    <scope>NUCLEOTIDE SEQUENCE [LARGE SCALE GENOMIC DNA]</scope>
    <source>
        <strain evidence="4">PB2801</strain>
    </source>
</reference>
<evidence type="ECO:0000313" key="3">
    <source>
        <dbReference type="EMBL" id="EGT47511.1"/>
    </source>
</evidence>
<evidence type="ECO:0000313" key="4">
    <source>
        <dbReference type="Proteomes" id="UP000008068"/>
    </source>
</evidence>
<dbReference type="STRING" id="135651.G0MYB6"/>
<dbReference type="Gene3D" id="3.30.160.60">
    <property type="entry name" value="Classic Zinc Finger"/>
    <property type="match status" value="1"/>
</dbReference>
<dbReference type="InParanoid" id="G0MYB6"/>
<dbReference type="PANTHER" id="PTHR36945">
    <property type="entry name" value="HIGH INCIDENCE OF MALES (INCREASED X CHROMOSOME LOSS)-RELATED-RELATED"/>
    <property type="match status" value="1"/>
</dbReference>
<feature type="compositionally biased region" description="Basic residues" evidence="1">
    <location>
        <begin position="53"/>
        <end position="71"/>
    </location>
</feature>
<evidence type="ECO:0000256" key="1">
    <source>
        <dbReference type="SAM" id="MobiDB-lite"/>
    </source>
</evidence>
<dbReference type="AlphaFoldDB" id="G0MYB6"/>
<feature type="domain" description="C2H2-type" evidence="2">
    <location>
        <begin position="142"/>
        <end position="165"/>
    </location>
</feature>
<feature type="compositionally biased region" description="Basic and acidic residues" evidence="1">
    <location>
        <begin position="13"/>
        <end position="27"/>
    </location>
</feature>
<feature type="compositionally biased region" description="Basic residues" evidence="1">
    <location>
        <begin position="79"/>
        <end position="99"/>
    </location>
</feature>
<evidence type="ECO:0000259" key="2">
    <source>
        <dbReference type="PROSITE" id="PS00028"/>
    </source>
</evidence>
<proteinExistence type="predicted"/>
<feature type="region of interest" description="Disordered" evidence="1">
    <location>
        <begin position="1"/>
        <end position="99"/>
    </location>
</feature>
<keyword evidence="4" id="KW-1185">Reference proteome</keyword>
<feature type="compositionally biased region" description="Polar residues" evidence="1">
    <location>
        <begin position="1"/>
        <end position="11"/>
    </location>
</feature>
<organism evidence="4">
    <name type="scientific">Caenorhabditis brenneri</name>
    <name type="common">Nematode worm</name>
    <dbReference type="NCBI Taxonomy" id="135651"/>
    <lineage>
        <taxon>Eukaryota</taxon>
        <taxon>Metazoa</taxon>
        <taxon>Ecdysozoa</taxon>
        <taxon>Nematoda</taxon>
        <taxon>Chromadorea</taxon>
        <taxon>Rhabditida</taxon>
        <taxon>Rhabditina</taxon>
        <taxon>Rhabditomorpha</taxon>
        <taxon>Rhabditoidea</taxon>
        <taxon>Rhabditidae</taxon>
        <taxon>Peloderinae</taxon>
        <taxon>Caenorhabditis</taxon>
    </lineage>
</organism>
<dbReference type="EMBL" id="GL379820">
    <property type="protein sequence ID" value="EGT47511.1"/>
    <property type="molecule type" value="Genomic_DNA"/>
</dbReference>
<gene>
    <name evidence="3" type="ORF">CAEBREN_23653</name>
</gene>
<accession>G0MYB6</accession>
<dbReference type="PROSITE" id="PS00028">
    <property type="entry name" value="ZINC_FINGER_C2H2_1"/>
    <property type="match status" value="1"/>
</dbReference>
<feature type="compositionally biased region" description="Acidic residues" evidence="1">
    <location>
        <begin position="32"/>
        <end position="47"/>
    </location>
</feature>
<protein>
    <recommendedName>
        <fullName evidence="2">C2H2-type domain-containing protein</fullName>
    </recommendedName>
</protein>
<name>G0MYB6_CAEBE</name>